<dbReference type="PIRSF" id="PIRSF006060">
    <property type="entry name" value="AA_transporter"/>
    <property type="match status" value="1"/>
</dbReference>
<sequence length="451" mass="48476">MKENKELAKGTVSFREVVAQGIGGAAPAMASLVTLTGAAAYAYASLPLAVIIATLGVLLDATRLSITSRYVQSAGGIYAFISAGLGRTIGYFIGWAYVLYTLTALVFIYLSVGVFLPGALQALGVSTPSWLWIPLVIIVALFGGVLSYLGVRPSLRFTLTMSILEIVFILATSFLIFTKVPPDPTTFTFKYASPFNVGVGMAFIFLAFAGYETTSVLGEEAKDPKNTISKGVFTAALLVGITYLVASEAFVVGWGVNNMSSFFTELVPGIILGVKYGGIALGIILTILLINSGLTDSVTFFNTVSRVVFAMARDGVLDKRLYDIHETNKTPHKAILFSFIFSLAYTLIFSLIIGPENVFLSVGITTTFGFLIALFTANISLLFILMKNNSLSIWNILLTIAINSILLFVVFANIVTTSVNVYVLIGVVSFIVWMIAGAIYRVVTNKKVTEI</sequence>
<proteinExistence type="predicted"/>
<evidence type="ECO:0000313" key="8">
    <source>
        <dbReference type="Proteomes" id="UP000646844"/>
    </source>
</evidence>
<evidence type="ECO:0000256" key="3">
    <source>
        <dbReference type="ARBA" id="ARBA00022989"/>
    </source>
</evidence>
<evidence type="ECO:0000259" key="6">
    <source>
        <dbReference type="Pfam" id="PF00324"/>
    </source>
</evidence>
<feature type="transmembrane region" description="Helical" evidence="5">
    <location>
        <begin position="232"/>
        <end position="254"/>
    </location>
</feature>
<dbReference type="GO" id="GO:0055085">
    <property type="term" value="P:transmembrane transport"/>
    <property type="evidence" value="ECO:0007669"/>
    <property type="project" value="InterPro"/>
</dbReference>
<dbReference type="PANTHER" id="PTHR42770">
    <property type="entry name" value="AMINO ACID TRANSPORTER-RELATED"/>
    <property type="match status" value="1"/>
</dbReference>
<gene>
    <name evidence="7" type="ORF">HA332_12900</name>
</gene>
<keyword evidence="2 5" id="KW-0812">Transmembrane</keyword>
<feature type="transmembrane region" description="Helical" evidence="5">
    <location>
        <begin position="89"/>
        <end position="110"/>
    </location>
</feature>
<dbReference type="EMBL" id="DUJO01000056">
    <property type="protein sequence ID" value="HII75230.1"/>
    <property type="molecule type" value="Genomic_DNA"/>
</dbReference>
<accession>A0A832WQQ4</accession>
<dbReference type="GO" id="GO:0016020">
    <property type="term" value="C:membrane"/>
    <property type="evidence" value="ECO:0007669"/>
    <property type="project" value="UniProtKB-SubCell"/>
</dbReference>
<dbReference type="InterPro" id="IPR004841">
    <property type="entry name" value="AA-permease/SLC12A_dom"/>
</dbReference>
<protein>
    <submittedName>
        <fullName evidence="7">APC family permease</fullName>
    </submittedName>
</protein>
<feature type="domain" description="Amino acid permease/ SLC12A" evidence="6">
    <location>
        <begin position="17"/>
        <end position="434"/>
    </location>
</feature>
<dbReference type="PANTHER" id="PTHR42770:SF11">
    <property type="entry name" value="INNER MEMBRANE TRANSPORT PROTEIN YBAT"/>
    <property type="match status" value="1"/>
</dbReference>
<feature type="transmembrane region" description="Helical" evidence="5">
    <location>
        <begin position="157"/>
        <end position="177"/>
    </location>
</feature>
<feature type="transmembrane region" description="Helical" evidence="5">
    <location>
        <begin position="359"/>
        <end position="386"/>
    </location>
</feature>
<feature type="transmembrane region" description="Helical" evidence="5">
    <location>
        <begin position="421"/>
        <end position="443"/>
    </location>
</feature>
<name>A0A832WQQ4_9CREN</name>
<dbReference type="GeneID" id="1458030"/>
<keyword evidence="4 5" id="KW-0472">Membrane</keyword>
<dbReference type="Gene3D" id="1.20.1740.10">
    <property type="entry name" value="Amino acid/polyamine transporter I"/>
    <property type="match status" value="1"/>
</dbReference>
<evidence type="ECO:0000256" key="4">
    <source>
        <dbReference type="ARBA" id="ARBA00023136"/>
    </source>
</evidence>
<feature type="transmembrane region" description="Helical" evidence="5">
    <location>
        <begin position="393"/>
        <end position="415"/>
    </location>
</feature>
<feature type="transmembrane region" description="Helical" evidence="5">
    <location>
        <begin position="38"/>
        <end position="59"/>
    </location>
</feature>
<dbReference type="OMA" id="VHNAGAF"/>
<dbReference type="InterPro" id="IPR050367">
    <property type="entry name" value="APC_superfamily"/>
</dbReference>
<dbReference type="AlphaFoldDB" id="A0A832WQQ4"/>
<feature type="transmembrane region" description="Helical" evidence="5">
    <location>
        <begin position="130"/>
        <end position="150"/>
    </location>
</feature>
<evidence type="ECO:0000256" key="1">
    <source>
        <dbReference type="ARBA" id="ARBA00004141"/>
    </source>
</evidence>
<dbReference type="RefSeq" id="WP_010978087.1">
    <property type="nucleotide sequence ID" value="NZ_BAABQO010000002.1"/>
</dbReference>
<evidence type="ECO:0000313" key="7">
    <source>
        <dbReference type="EMBL" id="HII75230.1"/>
    </source>
</evidence>
<keyword evidence="3 5" id="KW-1133">Transmembrane helix</keyword>
<organism evidence="7 8">
    <name type="scientific">Sulfurisphaera tokodaii</name>
    <dbReference type="NCBI Taxonomy" id="111955"/>
    <lineage>
        <taxon>Archaea</taxon>
        <taxon>Thermoproteota</taxon>
        <taxon>Thermoprotei</taxon>
        <taxon>Sulfolobales</taxon>
        <taxon>Sulfolobaceae</taxon>
        <taxon>Sulfurisphaera</taxon>
    </lineage>
</organism>
<feature type="transmembrane region" description="Helical" evidence="5">
    <location>
        <begin position="189"/>
        <end position="211"/>
    </location>
</feature>
<dbReference type="Pfam" id="PF00324">
    <property type="entry name" value="AA_permease"/>
    <property type="match status" value="1"/>
</dbReference>
<evidence type="ECO:0000256" key="5">
    <source>
        <dbReference type="SAM" id="Phobius"/>
    </source>
</evidence>
<dbReference type="Proteomes" id="UP000646844">
    <property type="component" value="Unassembled WGS sequence"/>
</dbReference>
<feature type="transmembrane region" description="Helical" evidence="5">
    <location>
        <begin position="266"/>
        <end position="290"/>
    </location>
</feature>
<evidence type="ECO:0000256" key="2">
    <source>
        <dbReference type="ARBA" id="ARBA00022692"/>
    </source>
</evidence>
<feature type="transmembrane region" description="Helical" evidence="5">
    <location>
        <begin position="334"/>
        <end position="353"/>
    </location>
</feature>
<reference evidence="7" key="1">
    <citation type="journal article" date="2020" name="bioRxiv">
        <title>A rank-normalized archaeal taxonomy based on genome phylogeny resolves widespread incomplete and uneven classifications.</title>
        <authorList>
            <person name="Rinke C."/>
            <person name="Chuvochina M."/>
            <person name="Mussig A.J."/>
            <person name="Chaumeil P.-A."/>
            <person name="Waite D.W."/>
            <person name="Whitman W.B."/>
            <person name="Parks D.H."/>
            <person name="Hugenholtz P."/>
        </authorList>
    </citation>
    <scope>NUCLEOTIDE SEQUENCE</scope>
    <source>
        <strain evidence="7">UBA8838</strain>
    </source>
</reference>
<comment type="subcellular location">
    <subcellularLocation>
        <location evidence="1">Membrane</location>
        <topology evidence="1">Multi-pass membrane protein</topology>
    </subcellularLocation>
</comment>
<comment type="caution">
    <text evidence="7">The sequence shown here is derived from an EMBL/GenBank/DDBJ whole genome shotgun (WGS) entry which is preliminary data.</text>
</comment>